<dbReference type="Proteomes" id="UP000233551">
    <property type="component" value="Unassembled WGS sequence"/>
</dbReference>
<accession>A0A2I0JG36</accession>
<gene>
    <name evidence="6" type="ORF">CRG98_024489</name>
</gene>
<evidence type="ECO:0000256" key="1">
    <source>
        <dbReference type="ARBA" id="ARBA00008668"/>
    </source>
</evidence>
<dbReference type="CDD" id="cd01837">
    <property type="entry name" value="SGNH_plant_lipase_like"/>
    <property type="match status" value="1"/>
</dbReference>
<dbReference type="InterPro" id="IPR035669">
    <property type="entry name" value="SGNH_plant_lipase-like"/>
</dbReference>
<sequence length="376" mass="40554">MLLGKMLCVFVLLGFSLTSGKLAGGASSSPSCKFPAIYNFGDSNSDTGAHSAVFVQIPAPYGETFFKKPSKRLSDGRVIIDIIAEKLGVPYLSAYLDSLGTNFRQGANFATAGSSILPGFFSPFDLGVQISQFSQFKSRTTELYNNVSSSGEASHDCVIPKPDDFLKALYVFDIGQNDLTLGFQNMTPPQVVATFPNILNRFTQAVQQLYGEGARSFWIHNTGPLGCIPLMALPVELRNVTLDPIGCVGFMNDVAQEFNQQLKEAVTQLRTQLPQAKLTYVDVYAAKFALISDAKNQGFAPSLEYCCGTFSPVFVMCGTSVQVNGTTFNGTACSDPSNRIIWDGIHYTEAANLWVASRILNGSFSDPPVPISGACP</sequence>
<dbReference type="SUPFAM" id="SSF52266">
    <property type="entry name" value="SGNH hydrolase"/>
    <property type="match status" value="1"/>
</dbReference>
<dbReference type="GO" id="GO:0016788">
    <property type="term" value="F:hydrolase activity, acting on ester bonds"/>
    <property type="evidence" value="ECO:0007669"/>
    <property type="project" value="InterPro"/>
</dbReference>
<evidence type="ECO:0000256" key="3">
    <source>
        <dbReference type="ARBA" id="ARBA00022801"/>
    </source>
</evidence>
<keyword evidence="2 5" id="KW-0732">Signal</keyword>
<comment type="similarity">
    <text evidence="1">Belongs to the 'GDSL' lipolytic enzyme family.</text>
</comment>
<dbReference type="Pfam" id="PF00657">
    <property type="entry name" value="Lipase_GDSL"/>
    <property type="match status" value="1"/>
</dbReference>
<dbReference type="PANTHER" id="PTHR22835:SF555">
    <property type="entry name" value="GDSL-LIKE LIPASE_ACYLHYDROLASE"/>
    <property type="match status" value="1"/>
</dbReference>
<dbReference type="PANTHER" id="PTHR22835">
    <property type="entry name" value="ZINC FINGER FYVE DOMAIN CONTAINING PROTEIN"/>
    <property type="match status" value="1"/>
</dbReference>
<protein>
    <recommendedName>
        <fullName evidence="8">GDSL esterase/lipase At5g14450-like</fullName>
    </recommendedName>
</protein>
<comment type="caution">
    <text evidence="6">The sequence shown here is derived from an EMBL/GenBank/DDBJ whole genome shotgun (WGS) entry which is preliminary data.</text>
</comment>
<dbReference type="Gene3D" id="3.40.50.1110">
    <property type="entry name" value="SGNH hydrolase"/>
    <property type="match status" value="1"/>
</dbReference>
<evidence type="ECO:0000313" key="6">
    <source>
        <dbReference type="EMBL" id="PKI55198.1"/>
    </source>
</evidence>
<proteinExistence type="inferred from homology"/>
<keyword evidence="7" id="KW-1185">Reference proteome</keyword>
<evidence type="ECO:0000256" key="4">
    <source>
        <dbReference type="ARBA" id="ARBA00023180"/>
    </source>
</evidence>
<dbReference type="InterPro" id="IPR001087">
    <property type="entry name" value="GDSL"/>
</dbReference>
<evidence type="ECO:0000313" key="7">
    <source>
        <dbReference type="Proteomes" id="UP000233551"/>
    </source>
</evidence>
<keyword evidence="3" id="KW-0378">Hydrolase</keyword>
<reference evidence="6 7" key="1">
    <citation type="submission" date="2017-11" db="EMBL/GenBank/DDBJ databases">
        <title>De-novo sequencing of pomegranate (Punica granatum L.) genome.</title>
        <authorList>
            <person name="Akparov Z."/>
            <person name="Amiraslanov A."/>
            <person name="Hajiyeva S."/>
            <person name="Abbasov M."/>
            <person name="Kaur K."/>
            <person name="Hamwieh A."/>
            <person name="Solovyev V."/>
            <person name="Salamov A."/>
            <person name="Braich B."/>
            <person name="Kosarev P."/>
            <person name="Mahmoud A."/>
            <person name="Hajiyev E."/>
            <person name="Babayeva S."/>
            <person name="Izzatullayeva V."/>
            <person name="Mammadov A."/>
            <person name="Mammadov A."/>
            <person name="Sharifova S."/>
            <person name="Ojaghi J."/>
            <person name="Eynullazada K."/>
            <person name="Bayramov B."/>
            <person name="Abdulazimova A."/>
            <person name="Shahmuradov I."/>
        </authorList>
    </citation>
    <scope>NUCLEOTIDE SEQUENCE [LARGE SCALE GENOMIC DNA]</scope>
    <source>
        <strain evidence="7">cv. AG2017</strain>
        <tissue evidence="6">Leaf</tissue>
    </source>
</reference>
<feature type="chain" id="PRO_5014134866" description="GDSL esterase/lipase At5g14450-like" evidence="5">
    <location>
        <begin position="21"/>
        <end position="376"/>
    </location>
</feature>
<feature type="signal peptide" evidence="5">
    <location>
        <begin position="1"/>
        <end position="20"/>
    </location>
</feature>
<dbReference type="AlphaFoldDB" id="A0A2I0JG36"/>
<name>A0A2I0JG36_PUNGR</name>
<organism evidence="6 7">
    <name type="scientific">Punica granatum</name>
    <name type="common">Pomegranate</name>
    <dbReference type="NCBI Taxonomy" id="22663"/>
    <lineage>
        <taxon>Eukaryota</taxon>
        <taxon>Viridiplantae</taxon>
        <taxon>Streptophyta</taxon>
        <taxon>Embryophyta</taxon>
        <taxon>Tracheophyta</taxon>
        <taxon>Spermatophyta</taxon>
        <taxon>Magnoliopsida</taxon>
        <taxon>eudicotyledons</taxon>
        <taxon>Gunneridae</taxon>
        <taxon>Pentapetalae</taxon>
        <taxon>rosids</taxon>
        <taxon>malvids</taxon>
        <taxon>Myrtales</taxon>
        <taxon>Lythraceae</taxon>
        <taxon>Punica</taxon>
    </lineage>
</organism>
<dbReference type="EMBL" id="PGOL01001723">
    <property type="protein sequence ID" value="PKI55198.1"/>
    <property type="molecule type" value="Genomic_DNA"/>
</dbReference>
<evidence type="ECO:0008006" key="8">
    <source>
        <dbReference type="Google" id="ProtNLM"/>
    </source>
</evidence>
<evidence type="ECO:0000256" key="5">
    <source>
        <dbReference type="SAM" id="SignalP"/>
    </source>
</evidence>
<evidence type="ECO:0000256" key="2">
    <source>
        <dbReference type="ARBA" id="ARBA00022729"/>
    </source>
</evidence>
<dbReference type="InterPro" id="IPR036514">
    <property type="entry name" value="SGNH_hydro_sf"/>
</dbReference>
<keyword evidence="4" id="KW-0325">Glycoprotein</keyword>